<evidence type="ECO:0000256" key="1">
    <source>
        <dbReference type="SAM" id="Coils"/>
    </source>
</evidence>
<dbReference type="Proteomes" id="UP000014216">
    <property type="component" value="Unassembled WGS sequence"/>
</dbReference>
<dbReference type="RefSeq" id="WP_006964601.1">
    <property type="nucleotide sequence ID" value="NZ_APJX01000002.1"/>
</dbReference>
<protein>
    <submittedName>
        <fullName evidence="2">Coiled coil domain-containing protein</fullName>
    </submittedName>
</protein>
<keyword evidence="3" id="KW-1185">Reference proteome</keyword>
<dbReference type="AlphaFoldDB" id="S0G6H5"/>
<sequence length="95" mass="10859">MGKKEAYEQKLEAQLKEWKIDIDKMKAKADKADAQARLEYYKKIEELRTKQEAAQKKLTELKAAGEDAWEDLKAGIDLAWGSLGEAVKSARSRFK</sequence>
<reference evidence="2 3" key="1">
    <citation type="journal article" date="2013" name="Genome Announc.">
        <title>Draft Genome Sequence of Desulfotignum phosphitoxidans DSM 13687 Strain FiPS-3.</title>
        <authorList>
            <person name="Poehlein A."/>
            <person name="Daniel R."/>
            <person name="Simeonova D.D."/>
        </authorList>
    </citation>
    <scope>NUCLEOTIDE SEQUENCE [LARGE SCALE GENOMIC DNA]</scope>
    <source>
        <strain evidence="2 3">DSM 13687</strain>
    </source>
</reference>
<dbReference type="OrthoDB" id="5339985at2"/>
<gene>
    <name evidence="2" type="ORF">Dpo_2c00550</name>
</gene>
<accession>S0G6H5</accession>
<evidence type="ECO:0000313" key="2">
    <source>
        <dbReference type="EMBL" id="EMS80367.1"/>
    </source>
</evidence>
<dbReference type="EMBL" id="APJX01000002">
    <property type="protein sequence ID" value="EMS80367.1"/>
    <property type="molecule type" value="Genomic_DNA"/>
</dbReference>
<dbReference type="PATRIC" id="fig|1286635.3.peg.1019"/>
<feature type="coiled-coil region" evidence="1">
    <location>
        <begin position="8"/>
        <end position="64"/>
    </location>
</feature>
<name>S0G6H5_9BACT</name>
<organism evidence="2 3">
    <name type="scientific">Desulfotignum phosphitoxidans DSM 13687</name>
    <dbReference type="NCBI Taxonomy" id="1286635"/>
    <lineage>
        <taxon>Bacteria</taxon>
        <taxon>Pseudomonadati</taxon>
        <taxon>Thermodesulfobacteriota</taxon>
        <taxon>Desulfobacteria</taxon>
        <taxon>Desulfobacterales</taxon>
        <taxon>Desulfobacteraceae</taxon>
        <taxon>Desulfotignum</taxon>
    </lineage>
</organism>
<proteinExistence type="predicted"/>
<evidence type="ECO:0000313" key="3">
    <source>
        <dbReference type="Proteomes" id="UP000014216"/>
    </source>
</evidence>
<keyword evidence="1" id="KW-0175">Coiled coil</keyword>
<comment type="caution">
    <text evidence="2">The sequence shown here is derived from an EMBL/GenBank/DDBJ whole genome shotgun (WGS) entry which is preliminary data.</text>
</comment>